<dbReference type="AlphaFoldDB" id="A0A7S2EVC4"/>
<protein>
    <submittedName>
        <fullName evidence="1">Uncharacterized protein</fullName>
    </submittedName>
</protein>
<name>A0A7S2EVC4_TRICV</name>
<proteinExistence type="predicted"/>
<reference evidence="1" key="1">
    <citation type="submission" date="2021-01" db="EMBL/GenBank/DDBJ databases">
        <authorList>
            <person name="Corre E."/>
            <person name="Pelletier E."/>
            <person name="Niang G."/>
            <person name="Scheremetjew M."/>
            <person name="Finn R."/>
            <person name="Kale V."/>
            <person name="Holt S."/>
            <person name="Cochrane G."/>
            <person name="Meng A."/>
            <person name="Brown T."/>
            <person name="Cohen L."/>
        </authorList>
    </citation>
    <scope>NUCLEOTIDE SEQUENCE</scope>
    <source>
        <strain evidence="1">Grunow 1884</strain>
    </source>
</reference>
<gene>
    <name evidence="1" type="ORF">OSIN01602_LOCUS18859</name>
</gene>
<accession>A0A7S2EVC4</accession>
<sequence length="415" mass="47409">MLSAMMPGKVAQCRHLGRHSFYERFRPKPSYFPSYSSSTHLFAENHDPVPLAPWKGAGFKNSNPDFEYSVTKPDLSTIPMTKNLDNIDKITRMQRIKWPEFSWFSKIGDPSSRIYVTFAQDVSRIGYDDDGRIWSLVCPQRAILLPFGIGCAFVEVTVTGVRGWVDEENKSCCADVSVEGNVWIEAKAGNPVVEALRGLFRKIDPIGEFPFNKANAVKVYAHQVGNPHQVEWPMVNGTSPHIFQPIGKRHFDEAYSVYNLEVEVGKRIKNKTSPLCDRFDELLLDLFNEQSGGILLEGQRVSWNVWPLAPEGVDTKEWEGHADKWFHSMNVKHEYPDGVSIKEREISFFDGEEFTKDFDSKMVLFKIKDFFKDAKEIVDAEGAAELKRNPFVTYVTEFLGEKTPLLDHILKRDTK</sequence>
<evidence type="ECO:0000313" key="1">
    <source>
        <dbReference type="EMBL" id="CAD9357286.1"/>
    </source>
</evidence>
<dbReference type="EMBL" id="HBGO01032725">
    <property type="protein sequence ID" value="CAD9357286.1"/>
    <property type="molecule type" value="Transcribed_RNA"/>
</dbReference>
<organism evidence="1">
    <name type="scientific">Trieres chinensis</name>
    <name type="common">Marine centric diatom</name>
    <name type="synonym">Odontella sinensis</name>
    <dbReference type="NCBI Taxonomy" id="1514140"/>
    <lineage>
        <taxon>Eukaryota</taxon>
        <taxon>Sar</taxon>
        <taxon>Stramenopiles</taxon>
        <taxon>Ochrophyta</taxon>
        <taxon>Bacillariophyta</taxon>
        <taxon>Mediophyceae</taxon>
        <taxon>Biddulphiophycidae</taxon>
        <taxon>Eupodiscales</taxon>
        <taxon>Parodontellaceae</taxon>
        <taxon>Trieres</taxon>
    </lineage>
</organism>